<evidence type="ECO:0000313" key="10">
    <source>
        <dbReference type="Proteomes" id="UP001602287"/>
    </source>
</evidence>
<dbReference type="Gene3D" id="1.10.3730.20">
    <property type="match status" value="1"/>
</dbReference>
<keyword evidence="5 8" id="KW-1133">Transmembrane helix</keyword>
<proteinExistence type="inferred from homology"/>
<evidence type="ECO:0000256" key="7">
    <source>
        <dbReference type="RuleBase" id="RU003942"/>
    </source>
</evidence>
<comment type="similarity">
    <text evidence="7">Belongs to the drug/metabolite transporter (DMT) superfamily. Small multidrug resistance (SMR) (TC 2.A.7.1) family.</text>
</comment>
<feature type="transmembrane region" description="Helical" evidence="8">
    <location>
        <begin position="33"/>
        <end position="50"/>
    </location>
</feature>
<keyword evidence="6 8" id="KW-0472">Membrane</keyword>
<dbReference type="Proteomes" id="UP001602287">
    <property type="component" value="Unassembled WGS sequence"/>
</dbReference>
<evidence type="ECO:0000256" key="5">
    <source>
        <dbReference type="ARBA" id="ARBA00022989"/>
    </source>
</evidence>
<comment type="caution">
    <text evidence="9">The sequence shown here is derived from an EMBL/GenBank/DDBJ whole genome shotgun (WGS) entry which is preliminary data.</text>
</comment>
<accession>A0ABW6VTA8</accession>
<dbReference type="InterPro" id="IPR037185">
    <property type="entry name" value="EmrE-like"/>
</dbReference>
<dbReference type="SUPFAM" id="SSF103481">
    <property type="entry name" value="Multidrug resistance efflux transporter EmrE"/>
    <property type="match status" value="1"/>
</dbReference>
<dbReference type="RefSeq" id="WP_030336832.1">
    <property type="nucleotide sequence ID" value="NZ_JBEXXF010000016.1"/>
</dbReference>
<dbReference type="PANTHER" id="PTHR30561:SF0">
    <property type="entry name" value="GUANIDINIUM EXPORTER"/>
    <property type="match status" value="1"/>
</dbReference>
<organism evidence="9 10">
    <name type="scientific">Micromonospora parva</name>
    <dbReference type="NCBI Taxonomy" id="1464048"/>
    <lineage>
        <taxon>Bacteria</taxon>
        <taxon>Bacillati</taxon>
        <taxon>Actinomycetota</taxon>
        <taxon>Actinomycetes</taxon>
        <taxon>Micromonosporales</taxon>
        <taxon>Micromonosporaceae</taxon>
        <taxon>Micromonospora</taxon>
    </lineage>
</organism>
<dbReference type="Pfam" id="PF00893">
    <property type="entry name" value="Multi_Drug_Res"/>
    <property type="match status" value="1"/>
</dbReference>
<feature type="transmembrane region" description="Helical" evidence="8">
    <location>
        <begin position="59"/>
        <end position="78"/>
    </location>
</feature>
<keyword evidence="2" id="KW-0813">Transport</keyword>
<name>A0ABW6VTA8_9ACTN</name>
<dbReference type="GeneID" id="95367395"/>
<evidence type="ECO:0000256" key="8">
    <source>
        <dbReference type="SAM" id="Phobius"/>
    </source>
</evidence>
<comment type="subcellular location">
    <subcellularLocation>
        <location evidence="1 7">Cell membrane</location>
        <topology evidence="1 7">Multi-pass membrane protein</topology>
    </subcellularLocation>
</comment>
<protein>
    <submittedName>
        <fullName evidence="9">DMT family transporter</fullName>
    </submittedName>
</protein>
<dbReference type="EMBL" id="JBIAZM010000003">
    <property type="protein sequence ID" value="MFF5199752.1"/>
    <property type="molecule type" value="Genomic_DNA"/>
</dbReference>
<evidence type="ECO:0000256" key="4">
    <source>
        <dbReference type="ARBA" id="ARBA00022692"/>
    </source>
</evidence>
<keyword evidence="4 7" id="KW-0812">Transmembrane</keyword>
<keyword evidence="3" id="KW-1003">Cell membrane</keyword>
<feature type="transmembrane region" description="Helical" evidence="8">
    <location>
        <begin position="84"/>
        <end position="103"/>
    </location>
</feature>
<evidence type="ECO:0000256" key="1">
    <source>
        <dbReference type="ARBA" id="ARBA00004651"/>
    </source>
</evidence>
<dbReference type="InterPro" id="IPR045324">
    <property type="entry name" value="Small_multidrug_res"/>
</dbReference>
<evidence type="ECO:0000256" key="6">
    <source>
        <dbReference type="ARBA" id="ARBA00023136"/>
    </source>
</evidence>
<evidence type="ECO:0000256" key="3">
    <source>
        <dbReference type="ARBA" id="ARBA00022475"/>
    </source>
</evidence>
<sequence length="104" mass="10807">MAWLVLVISGLLETAWAIALDRSAGFSRLIPSVVFVVTLLLSMAGLSYALRDIPVGTGYAVWVGIGAVGTALVGMLTLGESASLPRILCLLLVVAGVIGLKIFH</sequence>
<evidence type="ECO:0000256" key="2">
    <source>
        <dbReference type="ARBA" id="ARBA00022448"/>
    </source>
</evidence>
<dbReference type="PANTHER" id="PTHR30561">
    <property type="entry name" value="SMR FAMILY PROTON-DEPENDENT DRUG EFFLUX TRANSPORTER SUGE"/>
    <property type="match status" value="1"/>
</dbReference>
<reference evidence="9 10" key="1">
    <citation type="submission" date="2024-10" db="EMBL/GenBank/DDBJ databases">
        <title>The Natural Products Discovery Center: Release of the First 8490 Sequenced Strains for Exploring Actinobacteria Biosynthetic Diversity.</title>
        <authorList>
            <person name="Kalkreuter E."/>
            <person name="Kautsar S.A."/>
            <person name="Yang D."/>
            <person name="Bader C.D."/>
            <person name="Teijaro C.N."/>
            <person name="Fluegel L."/>
            <person name="Davis C.M."/>
            <person name="Simpson J.R."/>
            <person name="Lauterbach L."/>
            <person name="Steele A.D."/>
            <person name="Gui C."/>
            <person name="Meng S."/>
            <person name="Li G."/>
            <person name="Viehrig K."/>
            <person name="Ye F."/>
            <person name="Su P."/>
            <person name="Kiefer A.F."/>
            <person name="Nichols A."/>
            <person name="Cepeda A.J."/>
            <person name="Yan W."/>
            <person name="Fan B."/>
            <person name="Jiang Y."/>
            <person name="Adhikari A."/>
            <person name="Zheng C.-J."/>
            <person name="Schuster L."/>
            <person name="Cowan T.M."/>
            <person name="Smanski M.J."/>
            <person name="Chevrette M.G."/>
            <person name="De Carvalho L.P.S."/>
            <person name="Shen B."/>
        </authorList>
    </citation>
    <scope>NUCLEOTIDE SEQUENCE [LARGE SCALE GENOMIC DNA]</scope>
    <source>
        <strain evidence="9 10">NPDC000140</strain>
    </source>
</reference>
<evidence type="ECO:0000313" key="9">
    <source>
        <dbReference type="EMBL" id="MFF5199752.1"/>
    </source>
</evidence>
<gene>
    <name evidence="9" type="ORF">ACFY3B_09090</name>
</gene>
<dbReference type="InterPro" id="IPR000390">
    <property type="entry name" value="Small_drug/metabolite_transptr"/>
</dbReference>
<keyword evidence="10" id="KW-1185">Reference proteome</keyword>